<dbReference type="STRING" id="200324.A0A2N5VF89"/>
<dbReference type="InterPro" id="IPR012337">
    <property type="entry name" value="RNaseH-like_sf"/>
</dbReference>
<keyword evidence="3" id="KW-0540">Nuclease</keyword>
<dbReference type="GO" id="GO:0003964">
    <property type="term" value="F:RNA-directed DNA polymerase activity"/>
    <property type="evidence" value="ECO:0007669"/>
    <property type="project" value="UniProtKB-KW"/>
</dbReference>
<keyword evidence="2" id="KW-0548">Nucleotidyltransferase</keyword>
<evidence type="ECO:0000256" key="4">
    <source>
        <dbReference type="ARBA" id="ARBA00022723"/>
    </source>
</evidence>
<reference evidence="18 19" key="1">
    <citation type="submission" date="2017-11" db="EMBL/GenBank/DDBJ databases">
        <title>De novo assembly and phasing of dikaryotic genomes from two isolates of Puccinia coronata f. sp. avenae, the causal agent of oat crown rust.</title>
        <authorList>
            <person name="Miller M.E."/>
            <person name="Zhang Y."/>
            <person name="Omidvar V."/>
            <person name="Sperschneider J."/>
            <person name="Schwessinger B."/>
            <person name="Raley C."/>
            <person name="Palmer J.M."/>
            <person name="Garnica D."/>
            <person name="Upadhyaya N."/>
            <person name="Rathjen J."/>
            <person name="Taylor J.M."/>
            <person name="Park R.F."/>
            <person name="Dodds P.N."/>
            <person name="Hirsch C.D."/>
            <person name="Kianian S.F."/>
            <person name="Figueroa M."/>
        </authorList>
    </citation>
    <scope>NUCLEOTIDE SEQUENCE [LARGE SCALE GENOMIC DNA]</scope>
    <source>
        <strain evidence="18">12NC29</strain>
    </source>
</reference>
<evidence type="ECO:0000256" key="7">
    <source>
        <dbReference type="ARBA" id="ARBA00022842"/>
    </source>
</evidence>
<evidence type="ECO:0000256" key="8">
    <source>
        <dbReference type="ARBA" id="ARBA00022884"/>
    </source>
</evidence>
<dbReference type="GO" id="GO:0003887">
    <property type="term" value="F:DNA-directed DNA polymerase activity"/>
    <property type="evidence" value="ECO:0007669"/>
    <property type="project" value="UniProtKB-KW"/>
</dbReference>
<comment type="catalytic activity">
    <reaction evidence="15">
        <text>DNA(n) + a 2'-deoxyribonucleoside 5'-triphosphate = DNA(n+1) + diphosphate</text>
        <dbReference type="Rhea" id="RHEA:22508"/>
        <dbReference type="Rhea" id="RHEA-COMP:17339"/>
        <dbReference type="Rhea" id="RHEA-COMP:17340"/>
        <dbReference type="ChEBI" id="CHEBI:33019"/>
        <dbReference type="ChEBI" id="CHEBI:61560"/>
        <dbReference type="ChEBI" id="CHEBI:173112"/>
        <dbReference type="EC" id="2.7.7.7"/>
    </reaction>
</comment>
<dbReference type="PANTHER" id="PTHR42648">
    <property type="entry name" value="TRANSPOSASE, PUTATIVE-RELATED"/>
    <property type="match status" value="1"/>
</dbReference>
<dbReference type="InterPro" id="IPR013103">
    <property type="entry name" value="RVT_2"/>
</dbReference>
<evidence type="ECO:0000259" key="17">
    <source>
        <dbReference type="PROSITE" id="PS50994"/>
    </source>
</evidence>
<keyword evidence="13" id="KW-0511">Multifunctional enzyme</keyword>
<protein>
    <recommendedName>
        <fullName evidence="17">Integrase catalytic domain-containing protein</fullName>
    </recommendedName>
</protein>
<name>A0A2N5VF89_9BASI</name>
<dbReference type="PANTHER" id="PTHR42648:SF11">
    <property type="entry name" value="TRANSPOSON TY4-P GAG-POL POLYPROTEIN"/>
    <property type="match status" value="1"/>
</dbReference>
<dbReference type="Proteomes" id="UP000235388">
    <property type="component" value="Unassembled WGS sequence"/>
</dbReference>
<sequence length="520" mass="58461">MLRCSSSRHIASRPPADEPPAPAMSLEKLDDVDDVTHANKNSRSTKQVTTDLAVPPNELAEFFKQPVLETPGYKWQPEARNTDNLTLLYYHCLFGHAGLRHIHRIIKDKLGSGLPDELPTGKIRCPVCAISKSTRLNPLASTCLEIEHTDILAVDLIGPFQVNSMDGGKYFMKMRDVATGYCFVCVLTHKWEATAHIIAIIDKLETFTKLKVNTLRSNNGREFVNNKLQAYLDGKGIVAECALPYHHYQNRVIEHFNWMVAAMARTILLDSTLPKSFWSFAFIWAAHTLNRIPNKASGKITPIEAFLRHKPQFESAMVHFPSELKDVPNLPPRVTSVVPPHENPAPEETPPNKMLLKHVMNLMRLGNSNNEIEFHDQEMIVDKILELCQFYAISVPSTFKQAMKSAEREDWMKAIAVELDNLEEMRVWAVGQLPPGWKELNGHCVFATKPDKGNGVHFKARFVAKGFMQVAGVDFKATFAPTATFVSLCLLLNVAAANQWPVHSFDFVAAYLNLAIDKEI</sequence>
<evidence type="ECO:0000256" key="5">
    <source>
        <dbReference type="ARBA" id="ARBA00022759"/>
    </source>
</evidence>
<dbReference type="AlphaFoldDB" id="A0A2N5VF89"/>
<keyword evidence="6" id="KW-0378">Hydrolase</keyword>
<evidence type="ECO:0000256" key="16">
    <source>
        <dbReference type="SAM" id="MobiDB-lite"/>
    </source>
</evidence>
<keyword evidence="1" id="KW-0815">Transposition</keyword>
<gene>
    <name evidence="18" type="ORF">PCANC_12212</name>
</gene>
<dbReference type="GO" id="GO:0005634">
    <property type="term" value="C:nucleus"/>
    <property type="evidence" value="ECO:0007669"/>
    <property type="project" value="UniProtKB-ARBA"/>
</dbReference>
<dbReference type="PROSITE" id="PS50994">
    <property type="entry name" value="INTEGRASE"/>
    <property type="match status" value="1"/>
</dbReference>
<keyword evidence="19" id="KW-1185">Reference proteome</keyword>
<comment type="catalytic activity">
    <reaction evidence="14">
        <text>DNA(n) + a 2'-deoxyribonucleoside 5'-triphosphate = DNA(n+1) + diphosphate</text>
        <dbReference type="Rhea" id="RHEA:22508"/>
        <dbReference type="Rhea" id="RHEA-COMP:17339"/>
        <dbReference type="Rhea" id="RHEA-COMP:17340"/>
        <dbReference type="ChEBI" id="CHEBI:33019"/>
        <dbReference type="ChEBI" id="CHEBI:61560"/>
        <dbReference type="ChEBI" id="CHEBI:173112"/>
        <dbReference type="EC" id="2.7.7.49"/>
    </reaction>
</comment>
<dbReference type="InterPro" id="IPR001584">
    <property type="entry name" value="Integrase_cat-core"/>
</dbReference>
<keyword evidence="9" id="KW-0229">DNA integration</keyword>
<evidence type="ECO:0000313" key="18">
    <source>
        <dbReference type="EMBL" id="PLW48566.1"/>
    </source>
</evidence>
<keyword evidence="12" id="KW-0233">DNA recombination</keyword>
<dbReference type="Gene3D" id="3.30.420.10">
    <property type="entry name" value="Ribonuclease H-like superfamily/Ribonuclease H"/>
    <property type="match status" value="1"/>
</dbReference>
<dbReference type="GO" id="GO:0016787">
    <property type="term" value="F:hydrolase activity"/>
    <property type="evidence" value="ECO:0007669"/>
    <property type="project" value="UniProtKB-KW"/>
</dbReference>
<dbReference type="GO" id="GO:0032196">
    <property type="term" value="P:transposition"/>
    <property type="evidence" value="ECO:0007669"/>
    <property type="project" value="UniProtKB-KW"/>
</dbReference>
<dbReference type="Pfam" id="PF07727">
    <property type="entry name" value="RVT_2"/>
    <property type="match status" value="1"/>
</dbReference>
<evidence type="ECO:0000256" key="15">
    <source>
        <dbReference type="ARBA" id="ARBA00049244"/>
    </source>
</evidence>
<evidence type="ECO:0000313" key="19">
    <source>
        <dbReference type="Proteomes" id="UP000235388"/>
    </source>
</evidence>
<feature type="domain" description="Integrase catalytic" evidence="17">
    <location>
        <begin position="134"/>
        <end position="310"/>
    </location>
</feature>
<keyword evidence="10" id="KW-0695">RNA-directed DNA polymerase</keyword>
<dbReference type="SUPFAM" id="SSF53098">
    <property type="entry name" value="Ribonuclease H-like"/>
    <property type="match status" value="1"/>
</dbReference>
<comment type="caution">
    <text evidence="18">The sequence shown here is derived from an EMBL/GenBank/DDBJ whole genome shotgun (WGS) entry which is preliminary data.</text>
</comment>
<evidence type="ECO:0000256" key="6">
    <source>
        <dbReference type="ARBA" id="ARBA00022801"/>
    </source>
</evidence>
<dbReference type="OrthoDB" id="7691805at2759"/>
<evidence type="ECO:0000256" key="1">
    <source>
        <dbReference type="ARBA" id="ARBA00022578"/>
    </source>
</evidence>
<dbReference type="GO" id="GO:0003723">
    <property type="term" value="F:RNA binding"/>
    <property type="evidence" value="ECO:0007669"/>
    <property type="project" value="UniProtKB-KW"/>
</dbReference>
<dbReference type="GO" id="GO:0006310">
    <property type="term" value="P:DNA recombination"/>
    <property type="evidence" value="ECO:0007669"/>
    <property type="project" value="UniProtKB-KW"/>
</dbReference>
<dbReference type="GO" id="GO:0004519">
    <property type="term" value="F:endonuclease activity"/>
    <property type="evidence" value="ECO:0007669"/>
    <property type="project" value="UniProtKB-KW"/>
</dbReference>
<dbReference type="InterPro" id="IPR039537">
    <property type="entry name" value="Retrotran_Ty1/copia-like"/>
</dbReference>
<keyword evidence="4" id="KW-0479">Metal-binding</keyword>
<keyword evidence="5" id="KW-0255">Endonuclease</keyword>
<dbReference type="EMBL" id="PGCJ01000102">
    <property type="protein sequence ID" value="PLW48566.1"/>
    <property type="molecule type" value="Genomic_DNA"/>
</dbReference>
<feature type="compositionally biased region" description="Polar residues" evidence="16">
    <location>
        <begin position="38"/>
        <end position="47"/>
    </location>
</feature>
<proteinExistence type="predicted"/>
<accession>A0A2N5VF89</accession>
<dbReference type="InterPro" id="IPR036397">
    <property type="entry name" value="RNaseH_sf"/>
</dbReference>
<dbReference type="GO" id="GO:0046872">
    <property type="term" value="F:metal ion binding"/>
    <property type="evidence" value="ECO:0007669"/>
    <property type="project" value="UniProtKB-KW"/>
</dbReference>
<evidence type="ECO:0000256" key="13">
    <source>
        <dbReference type="ARBA" id="ARBA00023268"/>
    </source>
</evidence>
<keyword evidence="8" id="KW-0694">RNA-binding</keyword>
<keyword evidence="11" id="KW-0808">Transferase</keyword>
<evidence type="ECO:0000256" key="12">
    <source>
        <dbReference type="ARBA" id="ARBA00023172"/>
    </source>
</evidence>
<feature type="region of interest" description="Disordered" evidence="16">
    <location>
        <begin position="1"/>
        <end position="47"/>
    </location>
</feature>
<dbReference type="GO" id="GO:0015074">
    <property type="term" value="P:DNA integration"/>
    <property type="evidence" value="ECO:0007669"/>
    <property type="project" value="UniProtKB-KW"/>
</dbReference>
<evidence type="ECO:0000256" key="9">
    <source>
        <dbReference type="ARBA" id="ARBA00022908"/>
    </source>
</evidence>
<organism evidence="18 19">
    <name type="scientific">Puccinia coronata f. sp. avenae</name>
    <dbReference type="NCBI Taxonomy" id="200324"/>
    <lineage>
        <taxon>Eukaryota</taxon>
        <taxon>Fungi</taxon>
        <taxon>Dikarya</taxon>
        <taxon>Basidiomycota</taxon>
        <taxon>Pucciniomycotina</taxon>
        <taxon>Pucciniomycetes</taxon>
        <taxon>Pucciniales</taxon>
        <taxon>Pucciniaceae</taxon>
        <taxon>Puccinia</taxon>
    </lineage>
</organism>
<evidence type="ECO:0000256" key="14">
    <source>
        <dbReference type="ARBA" id="ARBA00048173"/>
    </source>
</evidence>
<evidence type="ECO:0000256" key="3">
    <source>
        <dbReference type="ARBA" id="ARBA00022722"/>
    </source>
</evidence>
<keyword evidence="7" id="KW-0460">Magnesium</keyword>
<keyword evidence="11" id="KW-0239">DNA-directed DNA polymerase</keyword>
<evidence type="ECO:0000256" key="11">
    <source>
        <dbReference type="ARBA" id="ARBA00022932"/>
    </source>
</evidence>
<evidence type="ECO:0000256" key="2">
    <source>
        <dbReference type="ARBA" id="ARBA00022695"/>
    </source>
</evidence>
<evidence type="ECO:0000256" key="10">
    <source>
        <dbReference type="ARBA" id="ARBA00022918"/>
    </source>
</evidence>